<name>A0ABT9W4P2_9BACI</name>
<dbReference type="InterPro" id="IPR001387">
    <property type="entry name" value="Cro/C1-type_HTH"/>
</dbReference>
<gene>
    <name evidence="2" type="ORF">J2S11_004159</name>
</gene>
<protein>
    <submittedName>
        <fullName evidence="2">Transcriptional regulator with XRE-family HTH domain</fullName>
    </submittedName>
</protein>
<keyword evidence="3" id="KW-1185">Reference proteome</keyword>
<evidence type="ECO:0000313" key="2">
    <source>
        <dbReference type="EMBL" id="MDQ0168207.1"/>
    </source>
</evidence>
<dbReference type="EMBL" id="JAUSTY010000025">
    <property type="protein sequence ID" value="MDQ0168207.1"/>
    <property type="molecule type" value="Genomic_DNA"/>
</dbReference>
<feature type="domain" description="HTH cro/C1-type" evidence="1">
    <location>
        <begin position="9"/>
        <end position="50"/>
    </location>
</feature>
<dbReference type="Gene3D" id="1.10.260.40">
    <property type="entry name" value="lambda repressor-like DNA-binding domains"/>
    <property type="match status" value="1"/>
</dbReference>
<dbReference type="CDD" id="cd00093">
    <property type="entry name" value="HTH_XRE"/>
    <property type="match status" value="1"/>
</dbReference>
<reference evidence="2 3" key="1">
    <citation type="submission" date="2023-07" db="EMBL/GenBank/DDBJ databases">
        <title>Genomic Encyclopedia of Type Strains, Phase IV (KMG-IV): sequencing the most valuable type-strain genomes for metagenomic binning, comparative biology and taxonomic classification.</title>
        <authorList>
            <person name="Goeker M."/>
        </authorList>
    </citation>
    <scope>NUCLEOTIDE SEQUENCE [LARGE SCALE GENOMIC DNA]</scope>
    <source>
        <strain evidence="2 3">DSM 12751</strain>
    </source>
</reference>
<comment type="caution">
    <text evidence="2">The sequence shown here is derived from an EMBL/GenBank/DDBJ whole genome shotgun (WGS) entry which is preliminary data.</text>
</comment>
<organism evidence="2 3">
    <name type="scientific">Caldalkalibacillus horti</name>
    <dbReference type="NCBI Taxonomy" id="77523"/>
    <lineage>
        <taxon>Bacteria</taxon>
        <taxon>Bacillati</taxon>
        <taxon>Bacillota</taxon>
        <taxon>Bacilli</taxon>
        <taxon>Bacillales</taxon>
        <taxon>Bacillaceae</taxon>
        <taxon>Caldalkalibacillus</taxon>
    </lineage>
</organism>
<dbReference type="SUPFAM" id="SSF47413">
    <property type="entry name" value="lambda repressor-like DNA-binding domains"/>
    <property type="match status" value="1"/>
</dbReference>
<dbReference type="Proteomes" id="UP001235840">
    <property type="component" value="Unassembled WGS sequence"/>
</dbReference>
<evidence type="ECO:0000313" key="3">
    <source>
        <dbReference type="Proteomes" id="UP001235840"/>
    </source>
</evidence>
<dbReference type="Pfam" id="PF01381">
    <property type="entry name" value="HTH_3"/>
    <property type="match status" value="1"/>
</dbReference>
<sequence>MKQREIYTIKRKRKKIRLTQIAKVIGCSQSLLSRFEMGETGLHPDKLEKYQTYIDNE</sequence>
<evidence type="ECO:0000259" key="1">
    <source>
        <dbReference type="Pfam" id="PF01381"/>
    </source>
</evidence>
<accession>A0ABT9W4P2</accession>
<proteinExistence type="predicted"/>
<dbReference type="InterPro" id="IPR010982">
    <property type="entry name" value="Lambda_DNA-bd_dom_sf"/>
</dbReference>